<gene>
    <name evidence="2" type="ordered locus">PTH_0277</name>
</gene>
<keyword evidence="1" id="KW-0812">Transmembrane</keyword>
<dbReference type="KEGG" id="pth:PTH_0277"/>
<dbReference type="PANTHER" id="PTHR41309">
    <property type="entry name" value="MEMBRANE PROTEIN-RELATED"/>
    <property type="match status" value="1"/>
</dbReference>
<sequence length="221" mass="25035">MHNLILKDFMLQKKLMLFGFVYILFMVFALQNALQKIGDSMFAMCVFALSYMMIITSCAYDDKNKTDVMLNSLPLSRTEIVFARYLSAAVFFAVTVVVYMAVVFLSNIAGTPFKVFPPTAESFTGTVVAVSLLTGIYFPLYFKMGYIKSRYVNFILFFGFFFGISALGDMLRKGDTNLNNLNDFIGNYTDVQIMACSLIFSALFMTASFALSLKFYRGREF</sequence>
<protein>
    <submittedName>
        <fullName evidence="2">Hypothetical membrane protein</fullName>
    </submittedName>
</protein>
<evidence type="ECO:0000256" key="1">
    <source>
        <dbReference type="SAM" id="Phobius"/>
    </source>
</evidence>
<feature type="transmembrane region" description="Helical" evidence="1">
    <location>
        <begin position="191"/>
        <end position="213"/>
    </location>
</feature>
<proteinExistence type="predicted"/>
<dbReference type="HOGENOM" id="CLU_102880_1_0_9"/>
<keyword evidence="3" id="KW-1185">Reference proteome</keyword>
<organism evidence="2 3">
    <name type="scientific">Pelotomaculum thermopropionicum (strain DSM 13744 / JCM 10971 / SI)</name>
    <dbReference type="NCBI Taxonomy" id="370438"/>
    <lineage>
        <taxon>Bacteria</taxon>
        <taxon>Bacillati</taxon>
        <taxon>Bacillota</taxon>
        <taxon>Clostridia</taxon>
        <taxon>Eubacteriales</taxon>
        <taxon>Desulfotomaculaceae</taxon>
        <taxon>Pelotomaculum</taxon>
    </lineage>
</organism>
<evidence type="ECO:0000313" key="3">
    <source>
        <dbReference type="Proteomes" id="UP000006556"/>
    </source>
</evidence>
<name>A5D5N6_PELTS</name>
<feature type="transmembrane region" description="Helical" evidence="1">
    <location>
        <begin position="15"/>
        <end position="34"/>
    </location>
</feature>
<feature type="transmembrane region" description="Helical" evidence="1">
    <location>
        <begin position="154"/>
        <end position="171"/>
    </location>
</feature>
<dbReference type="Proteomes" id="UP000006556">
    <property type="component" value="Chromosome"/>
</dbReference>
<accession>A5D5N6</accession>
<keyword evidence="1" id="KW-0472">Membrane</keyword>
<dbReference type="PANTHER" id="PTHR41309:SF2">
    <property type="entry name" value="MEMBRANE PROTEIN"/>
    <property type="match status" value="1"/>
</dbReference>
<dbReference type="EMBL" id="AP009389">
    <property type="protein sequence ID" value="BAF58458.1"/>
    <property type="molecule type" value="Genomic_DNA"/>
</dbReference>
<dbReference type="InterPro" id="IPR025699">
    <property type="entry name" value="ABC2_memb-like"/>
</dbReference>
<dbReference type="STRING" id="370438.PTH_0277"/>
<dbReference type="eggNOG" id="ENOG5032TX7">
    <property type="taxonomic scope" value="Bacteria"/>
</dbReference>
<feature type="transmembrane region" description="Helical" evidence="1">
    <location>
        <begin position="81"/>
        <end position="102"/>
    </location>
</feature>
<feature type="transmembrane region" description="Helical" evidence="1">
    <location>
        <begin position="122"/>
        <end position="142"/>
    </location>
</feature>
<dbReference type="Pfam" id="PF13346">
    <property type="entry name" value="ABC2_membrane_5"/>
    <property type="match status" value="1"/>
</dbReference>
<keyword evidence="1" id="KW-1133">Transmembrane helix</keyword>
<dbReference type="AlphaFoldDB" id="A5D5N6"/>
<reference evidence="3" key="1">
    <citation type="journal article" date="2008" name="Genome Res.">
        <title>The genome of Pelotomaculum thermopropionicum reveals niche-associated evolution in anaerobic microbiota.</title>
        <authorList>
            <person name="Kosaka T."/>
            <person name="Kato S."/>
            <person name="Shimoyama T."/>
            <person name="Ishii S."/>
            <person name="Abe T."/>
            <person name="Watanabe K."/>
        </authorList>
    </citation>
    <scope>NUCLEOTIDE SEQUENCE [LARGE SCALE GENOMIC DNA]</scope>
    <source>
        <strain evidence="3">DSM 13744 / JCM 10971 / SI</strain>
    </source>
</reference>
<evidence type="ECO:0000313" key="2">
    <source>
        <dbReference type="EMBL" id="BAF58458.1"/>
    </source>
</evidence>
<feature type="transmembrane region" description="Helical" evidence="1">
    <location>
        <begin position="40"/>
        <end position="60"/>
    </location>
</feature>